<dbReference type="AlphaFoldDB" id="A0A834YSE8"/>
<organism evidence="2 3">
    <name type="scientific">Tetracentron sinense</name>
    <name type="common">Spur-leaf</name>
    <dbReference type="NCBI Taxonomy" id="13715"/>
    <lineage>
        <taxon>Eukaryota</taxon>
        <taxon>Viridiplantae</taxon>
        <taxon>Streptophyta</taxon>
        <taxon>Embryophyta</taxon>
        <taxon>Tracheophyta</taxon>
        <taxon>Spermatophyta</taxon>
        <taxon>Magnoliopsida</taxon>
        <taxon>Trochodendrales</taxon>
        <taxon>Trochodendraceae</taxon>
        <taxon>Tetracentron</taxon>
    </lineage>
</organism>
<comment type="caution">
    <text evidence="2">The sequence shown here is derived from an EMBL/GenBank/DDBJ whole genome shotgun (WGS) entry which is preliminary data.</text>
</comment>
<sequence>MGYFFFLKNGVCPFCAMRVGVVMVGHMTIQHGIIFKMHERIFRRGGSHSTLFILRKELLDGNIKSLLGGSSCIVSSSSTTPDPLLSAFIYNYNMPMVDESERIKLHSSTETSLIKESSNKNVLERNVQPSLPLLDKDQEEKARSCKFVKGLLLSPIRD</sequence>
<evidence type="ECO:0000313" key="2">
    <source>
        <dbReference type="EMBL" id="KAF8394619.1"/>
    </source>
</evidence>
<dbReference type="Proteomes" id="UP000655225">
    <property type="component" value="Unassembled WGS sequence"/>
</dbReference>
<dbReference type="PANTHER" id="PTHR31875">
    <property type="entry name" value="PROTEIN DEHYDRATION-INDUCED 19"/>
    <property type="match status" value="1"/>
</dbReference>
<dbReference type="InterPro" id="IPR033347">
    <property type="entry name" value="Di19"/>
</dbReference>
<reference evidence="2 3" key="1">
    <citation type="submission" date="2020-04" db="EMBL/GenBank/DDBJ databases">
        <title>Plant Genome Project.</title>
        <authorList>
            <person name="Zhang R.-G."/>
        </authorList>
    </citation>
    <scope>NUCLEOTIDE SEQUENCE [LARGE SCALE GENOMIC DNA]</scope>
    <source>
        <strain evidence="2">YNK0</strain>
        <tissue evidence="2">Leaf</tissue>
    </source>
</reference>
<evidence type="ECO:0000313" key="3">
    <source>
        <dbReference type="Proteomes" id="UP000655225"/>
    </source>
</evidence>
<evidence type="ECO:0000259" key="1">
    <source>
        <dbReference type="Pfam" id="PF14571"/>
    </source>
</evidence>
<dbReference type="OrthoDB" id="6270329at2759"/>
<accession>A0A834YSE8</accession>
<dbReference type="Pfam" id="PF14571">
    <property type="entry name" value="Di19_C"/>
    <property type="match status" value="1"/>
</dbReference>
<protein>
    <recommendedName>
        <fullName evidence="1">Di19 C-terminal domain-containing protein</fullName>
    </recommendedName>
</protein>
<dbReference type="PANTHER" id="PTHR31875:SF25">
    <property type="entry name" value="PROTEIN DEHYDRATION-INDUCED 19 HOMOLOG 2"/>
    <property type="match status" value="1"/>
</dbReference>
<keyword evidence="3" id="KW-1185">Reference proteome</keyword>
<proteinExistence type="predicted"/>
<dbReference type="InterPro" id="IPR027935">
    <property type="entry name" value="Di19_C"/>
</dbReference>
<gene>
    <name evidence="2" type="ORF">HHK36_020833</name>
</gene>
<dbReference type="OMA" id="FKMHERI"/>
<feature type="domain" description="Di19 C-terminal" evidence="1">
    <location>
        <begin position="53"/>
        <end position="156"/>
    </location>
</feature>
<dbReference type="EMBL" id="JABCRI010000014">
    <property type="protein sequence ID" value="KAF8394619.1"/>
    <property type="molecule type" value="Genomic_DNA"/>
</dbReference>
<name>A0A834YSE8_TETSI</name>